<dbReference type="RefSeq" id="WP_311019991.1">
    <property type="nucleotide sequence ID" value="NZ_JAUHGG010000003.1"/>
</dbReference>
<dbReference type="Proteomes" id="UP001253193">
    <property type="component" value="Unassembled WGS sequence"/>
</dbReference>
<evidence type="ECO:0000313" key="2">
    <source>
        <dbReference type="Proteomes" id="UP001253193"/>
    </source>
</evidence>
<protein>
    <submittedName>
        <fullName evidence="1">Uncharacterized protein</fullName>
    </submittedName>
</protein>
<organism evidence="1 2">
    <name type="scientific">Vibrio parahaemolyticus</name>
    <dbReference type="NCBI Taxonomy" id="670"/>
    <lineage>
        <taxon>Bacteria</taxon>
        <taxon>Pseudomonadati</taxon>
        <taxon>Pseudomonadota</taxon>
        <taxon>Gammaproteobacteria</taxon>
        <taxon>Vibrionales</taxon>
        <taxon>Vibrionaceae</taxon>
        <taxon>Vibrio</taxon>
    </lineage>
</organism>
<dbReference type="EMBL" id="JAUHGG010000003">
    <property type="protein sequence ID" value="MDS1821137.1"/>
    <property type="molecule type" value="Genomic_DNA"/>
</dbReference>
<sequence length="222" mass="25712">MTQFLPENTFRKAMNAIDWHDKFQSDGNGNYRPYNFSESIESLIDACIKHPYSRHSAYFVASNAEKGKVSQSFSRFYNSDKPKFLAMCYFPKMEDVTVVLPKESISLLPEHLWQPRANLVTSKYDERENVTTKDGTPIIYLSTKDELEEKVYYLRPPFGHCIHGKVSKFIKTSDLKQWLSTKEGKAFQKEQLMKVLERDCPEFHSTISQGLTSKEIIAESTQ</sequence>
<dbReference type="AlphaFoldDB" id="A0AAW8PYW3"/>
<evidence type="ECO:0000313" key="1">
    <source>
        <dbReference type="EMBL" id="MDS1821137.1"/>
    </source>
</evidence>
<proteinExistence type="predicted"/>
<accession>A0AAW8PYW3</accession>
<reference evidence="1" key="1">
    <citation type="submission" date="2023-06" db="EMBL/GenBank/DDBJ databases">
        <title>Genomic Diversity of Vibrio spp. and Metagenomic Analysis of Pathogens in Florida Gulf Coastal Waters Following Hurricane Ian.</title>
        <authorList>
            <person name="Brumfield K.D."/>
        </authorList>
    </citation>
    <scope>NUCLEOTIDE SEQUENCE</scope>
    <source>
        <strain evidence="1">WBS2B-138</strain>
    </source>
</reference>
<comment type="caution">
    <text evidence="1">The sequence shown here is derived from an EMBL/GenBank/DDBJ whole genome shotgun (WGS) entry which is preliminary data.</text>
</comment>
<name>A0AAW8PYW3_VIBPH</name>
<gene>
    <name evidence="1" type="ORF">QX249_10735</name>
</gene>